<proteinExistence type="predicted"/>
<dbReference type="SUPFAM" id="SSF46689">
    <property type="entry name" value="Homeodomain-like"/>
    <property type="match status" value="1"/>
</dbReference>
<dbReference type="OrthoDB" id="8688418at2"/>
<dbReference type="PANTHER" id="PTHR30055:SF238">
    <property type="entry name" value="MYCOFACTOCIN BIOSYNTHESIS TRANSCRIPTIONAL REGULATOR MFTR-RELATED"/>
    <property type="match status" value="1"/>
</dbReference>
<dbReference type="PANTHER" id="PTHR30055">
    <property type="entry name" value="HTH-TYPE TRANSCRIPTIONAL REGULATOR RUTR"/>
    <property type="match status" value="1"/>
</dbReference>
<sequence length="210" mass="23607">MGAADEPGLRERKRLATRREIQRAVLTLCAQRSIDKVTVEEISRVAAISPRTFFNYFASKDSALVGDELELACDEDIERFVAGGPADVMTDLAGLISRSLQNTDGDREIHELRRAVMKENSYLFTMRMATLRNFEAGLQHIVERRLTADTPHLAEDPRALAQRALLVTLIAMAATRHAWRCWAEADDCTPLSVWVAKSFRELYTVTSPID</sequence>
<dbReference type="GO" id="GO:0000976">
    <property type="term" value="F:transcription cis-regulatory region binding"/>
    <property type="evidence" value="ECO:0007669"/>
    <property type="project" value="TreeGrafter"/>
</dbReference>
<evidence type="ECO:0000256" key="2">
    <source>
        <dbReference type="ARBA" id="ARBA00023125"/>
    </source>
</evidence>
<feature type="DNA-binding region" description="H-T-H motif" evidence="4">
    <location>
        <begin position="38"/>
        <end position="57"/>
    </location>
</feature>
<dbReference type="Gene3D" id="1.10.357.10">
    <property type="entry name" value="Tetracycline Repressor, domain 2"/>
    <property type="match status" value="1"/>
</dbReference>
<evidence type="ECO:0000259" key="5">
    <source>
        <dbReference type="PROSITE" id="PS50977"/>
    </source>
</evidence>
<dbReference type="InterPro" id="IPR001647">
    <property type="entry name" value="HTH_TetR"/>
</dbReference>
<dbReference type="GO" id="GO:0003700">
    <property type="term" value="F:DNA-binding transcription factor activity"/>
    <property type="evidence" value="ECO:0007669"/>
    <property type="project" value="TreeGrafter"/>
</dbReference>
<gene>
    <name evidence="6" type="ORF">C3B59_18445</name>
</gene>
<keyword evidence="1" id="KW-0805">Transcription regulation</keyword>
<dbReference type="AlphaFoldDB" id="A0A2S3Z558"/>
<comment type="caution">
    <text evidence="6">The sequence shown here is derived from an EMBL/GenBank/DDBJ whole genome shotgun (WGS) entry which is preliminary data.</text>
</comment>
<dbReference type="InterPro" id="IPR009057">
    <property type="entry name" value="Homeodomain-like_sf"/>
</dbReference>
<evidence type="ECO:0000256" key="4">
    <source>
        <dbReference type="PROSITE-ProRule" id="PRU00335"/>
    </source>
</evidence>
<dbReference type="Pfam" id="PF00440">
    <property type="entry name" value="TetR_N"/>
    <property type="match status" value="1"/>
</dbReference>
<dbReference type="InterPro" id="IPR023772">
    <property type="entry name" value="DNA-bd_HTH_TetR-type_CS"/>
</dbReference>
<name>A0A2S3Z558_9MICO</name>
<dbReference type="PROSITE" id="PS01081">
    <property type="entry name" value="HTH_TETR_1"/>
    <property type="match status" value="1"/>
</dbReference>
<accession>A0A2S3Z558</accession>
<evidence type="ECO:0000256" key="1">
    <source>
        <dbReference type="ARBA" id="ARBA00023015"/>
    </source>
</evidence>
<dbReference type="Proteomes" id="UP000237104">
    <property type="component" value="Unassembled WGS sequence"/>
</dbReference>
<protein>
    <submittedName>
        <fullName evidence="6">TetR family transcriptional regulator</fullName>
    </submittedName>
</protein>
<feature type="domain" description="HTH tetR-type" evidence="5">
    <location>
        <begin position="15"/>
        <end position="75"/>
    </location>
</feature>
<dbReference type="RefSeq" id="WP_103432648.1">
    <property type="nucleotide sequence ID" value="NZ_PPXF01000069.1"/>
</dbReference>
<dbReference type="EMBL" id="PPXF01000069">
    <property type="protein sequence ID" value="POH58747.1"/>
    <property type="molecule type" value="Genomic_DNA"/>
</dbReference>
<reference evidence="6 7" key="1">
    <citation type="submission" date="2018-01" db="EMBL/GenBank/DDBJ databases">
        <title>Cryobacterium sp. nov., from glaciers in China.</title>
        <authorList>
            <person name="Liu Q."/>
            <person name="Xin Y.-H."/>
        </authorList>
    </citation>
    <scope>NUCLEOTIDE SEQUENCE [LARGE SCALE GENOMIC DNA]</scope>
    <source>
        <strain evidence="6 7">TMB1-8</strain>
    </source>
</reference>
<dbReference type="PROSITE" id="PS50977">
    <property type="entry name" value="HTH_TETR_2"/>
    <property type="match status" value="1"/>
</dbReference>
<dbReference type="InterPro" id="IPR050109">
    <property type="entry name" value="HTH-type_TetR-like_transc_reg"/>
</dbReference>
<evidence type="ECO:0000313" key="6">
    <source>
        <dbReference type="EMBL" id="POH58747.1"/>
    </source>
</evidence>
<organism evidence="6 7">
    <name type="scientific">Cryobacterium zongtaii</name>
    <dbReference type="NCBI Taxonomy" id="1259217"/>
    <lineage>
        <taxon>Bacteria</taxon>
        <taxon>Bacillati</taxon>
        <taxon>Actinomycetota</taxon>
        <taxon>Actinomycetes</taxon>
        <taxon>Micrococcales</taxon>
        <taxon>Microbacteriaceae</taxon>
        <taxon>Cryobacterium</taxon>
    </lineage>
</organism>
<evidence type="ECO:0000256" key="3">
    <source>
        <dbReference type="ARBA" id="ARBA00023163"/>
    </source>
</evidence>
<evidence type="ECO:0000313" key="7">
    <source>
        <dbReference type="Proteomes" id="UP000237104"/>
    </source>
</evidence>
<keyword evidence="2 4" id="KW-0238">DNA-binding</keyword>
<keyword evidence="3" id="KW-0804">Transcription</keyword>